<dbReference type="InterPro" id="IPR027417">
    <property type="entry name" value="P-loop_NTPase"/>
</dbReference>
<evidence type="ECO:0000313" key="1">
    <source>
        <dbReference type="EMBL" id="STC77486.1"/>
    </source>
</evidence>
<proteinExistence type="predicted"/>
<evidence type="ECO:0000313" key="2">
    <source>
        <dbReference type="Proteomes" id="UP000254287"/>
    </source>
</evidence>
<dbReference type="PANTHER" id="PTHR41287:SF1">
    <property type="entry name" value="PROTEIN YMFN"/>
    <property type="match status" value="1"/>
</dbReference>
<gene>
    <name evidence="1" type="ORF">NCTC10289_01274</name>
</gene>
<accession>A0A376CXE2</accession>
<dbReference type="EMBL" id="UFXP01000001">
    <property type="protein sequence ID" value="STC77486.1"/>
    <property type="molecule type" value="Genomic_DNA"/>
</dbReference>
<dbReference type="InterPro" id="IPR005021">
    <property type="entry name" value="Terminase_largesu-like"/>
</dbReference>
<dbReference type="PANTHER" id="PTHR41287">
    <property type="match status" value="1"/>
</dbReference>
<organism evidence="1 2">
    <name type="scientific">Corynebacterium minutissimum</name>
    <dbReference type="NCBI Taxonomy" id="38301"/>
    <lineage>
        <taxon>Bacteria</taxon>
        <taxon>Bacillati</taxon>
        <taxon>Actinomycetota</taxon>
        <taxon>Actinomycetes</taxon>
        <taxon>Mycobacteriales</taxon>
        <taxon>Corynebacteriaceae</taxon>
        <taxon>Corynebacterium</taxon>
    </lineage>
</organism>
<dbReference type="Proteomes" id="UP000254287">
    <property type="component" value="Unassembled WGS sequence"/>
</dbReference>
<dbReference type="Gene3D" id="3.40.50.300">
    <property type="entry name" value="P-loop containing nucleotide triphosphate hydrolases"/>
    <property type="match status" value="1"/>
</dbReference>
<reference evidence="1 2" key="1">
    <citation type="submission" date="2018-06" db="EMBL/GenBank/DDBJ databases">
        <authorList>
            <consortium name="Pathogen Informatics"/>
            <person name="Doyle S."/>
        </authorList>
    </citation>
    <scope>NUCLEOTIDE SEQUENCE [LARGE SCALE GENOMIC DNA]</scope>
    <source>
        <strain evidence="1 2">NCTC10289</strain>
    </source>
</reference>
<name>A0A376CXE2_9CORY</name>
<protein>
    <submittedName>
        <fullName evidence="1">Putative phage associated protein</fullName>
    </submittedName>
</protein>
<sequence length="560" mass="61796">MAGLKGKTEPRIFTPPLVELTPETSLGFGVIEFAETVLGLELRPWQKWLFIHALELDMTTVPGSDSFDPDTPPARYYDYRFRQVCVLVGRQNGKTLLMCILGLWRLFYDGASEMISAAQNLNVAQGTLKEAFNLARSHPDMKKYLPHEMKRGKWVPTMRTANGSNRLELGEVPKGLEYVLDAAGSMPAWYVVANNGGGRSYSVDLALLDEVREYTDEEMWEAIEPTTSERPRNQIWAFSNAGTAQSVVLRRIRNVALKAINAGDTDDERLFLAEWSAEPGRSIFDREGWAEANPSLGYGVRTESDMLAKAKAAVDPEAEKSSPDGFRTEYLCQWVESLEPGKIGEDLWASLESPVEIDPEETPVYVGIDVAVEARAAHVAVAFERPDGHWHVEVVASRAGIAWVADWLEARRAVGFDGRVGMQIRGAPSAALAPLLEDAGVEIVPWQGAEMSGSVLGYLNAIRAGEVHHSGRAEGEEASPTLLEAAVVGVRDRKAGDVFIWDRDKSVGDATPFIATNIAWWLGHHKEEEFISAYSGDGWIDEDEADEELSEDLDAGMIIF</sequence>
<dbReference type="RefSeq" id="WP_115021828.1">
    <property type="nucleotide sequence ID" value="NZ_CP069533.1"/>
</dbReference>
<dbReference type="AlphaFoldDB" id="A0A376CXE2"/>